<keyword evidence="1" id="KW-0175">Coiled coil</keyword>
<dbReference type="EMBL" id="CAJVQB010020002">
    <property type="protein sequence ID" value="CAG8793071.1"/>
    <property type="molecule type" value="Genomic_DNA"/>
</dbReference>
<proteinExistence type="predicted"/>
<comment type="caution">
    <text evidence="2">The sequence shown here is derived from an EMBL/GenBank/DDBJ whole genome shotgun (WGS) entry which is preliminary data.</text>
</comment>
<feature type="coiled-coil region" evidence="1">
    <location>
        <begin position="1946"/>
        <end position="1973"/>
    </location>
</feature>
<gene>
    <name evidence="2" type="ORF">GMARGA_LOCUS21556</name>
</gene>
<accession>A0ABN7VQS5</accession>
<protein>
    <submittedName>
        <fullName evidence="2">24924_t:CDS:1</fullName>
    </submittedName>
</protein>
<keyword evidence="3" id="KW-1185">Reference proteome</keyword>
<feature type="non-terminal residue" evidence="2">
    <location>
        <position position="1"/>
    </location>
</feature>
<organism evidence="2 3">
    <name type="scientific">Gigaspora margarita</name>
    <dbReference type="NCBI Taxonomy" id="4874"/>
    <lineage>
        <taxon>Eukaryota</taxon>
        <taxon>Fungi</taxon>
        <taxon>Fungi incertae sedis</taxon>
        <taxon>Mucoromycota</taxon>
        <taxon>Glomeromycotina</taxon>
        <taxon>Glomeromycetes</taxon>
        <taxon>Diversisporales</taxon>
        <taxon>Gigasporaceae</taxon>
        <taxon>Gigaspora</taxon>
    </lineage>
</organism>
<evidence type="ECO:0000256" key="1">
    <source>
        <dbReference type="SAM" id="Coils"/>
    </source>
</evidence>
<name>A0ABN7VQS5_GIGMA</name>
<sequence length="2210" mass="253238">STVNAFLKHESNDIYKLLNQRIKIYAIRESSCEVGIKLTNGEFEDSKSIRLLDWNCSEEKEIKKISDSFGTIPEQPINKICKSCIKVLINDKKLWLGVNDKGDLVPSDKRFVFTISNVPFLDQIAYQLSTCSFNFIVKFEWAAKDKYTKFYLVDLNTEQDLYYALEYDDDFCIVEKSEMGDFEEFTTMPHFKKQPTKENAQLFNFIVEKSKMVDFEELTSIPHFKKQPIKEDVLLLNFEKDSKDDLTNQSIKMRKSGKTLRSFLTELGECSALSDLKIINAVNYLLRACNVKKIFESFPDECLFLLLAKLDSEVEWEITKNNLFNIKNAIIRLDESELPKLRSSSPSYKYATDMQVNIKNPQFDNLQIEIKINLNNNGSKSYWRWTPEISDIFQTKSIYDYLLNSNVPQKKWKNLTLSYLSLLIMPPLIVVPEFLKVPLPFLSGTSILNQTINKEISNIKFDIGPTGARLIQTEIFLNTLTTENMLQLDGIEISKLADIKITIINSDAVNDDPDITIEACANIKDNIVKIITQNEDEQFLIAKFDKSSTLANIAKSLNVDENAYNKVKVPLYDILLGDFLENINPEFSLFFYPITEPPTMNFKLKNISILTNHSHQIEKFVPPQIYQHLKLTIISTDISIYDPLDMENIMIGLNIKFKLLTTDNKKLLANLSYLPIKNTEQSMSISIKPHDLYDNNNNHPLNLKEMLKAIGLYDTFKKIKEVSPILWRHVKNLKSAEFQYLDLQIKLNEQSTTYEIDDFNLGILIPRFMIKEGVIEVTSAIVDLEYNGTQWSGNIQGVAELIVKDKNYNCQIEYISPTKEQPGNLLIKDFADLLTLKETLQILQLESFFTIPVFGKLFEPMSISEVNINLFNSDSSDFIIQDLSFTLQADKLELKPLTIEQLEIELTYVPSKNNTDSAIWKFNIDGNVDTMIMTLECANEDHKIQATLTPIKSKRLKDITELLIKTSEFSDNSIYFEICNSEIENVKLIFDITADVKKMYMNNHCSNQITPLHKKYILDAIISRNIANDKIKTNITIDFSENSGNIVDASITSFQTHSLLEILNLLIGYNSTIQNLLPKLPNLPNFENIKPIQQKFSIKISINPFKIIGFNISTQSDDSYEILKKPSILLRPLGISISYIYDYDRKEEKLEGKFYGTFILDDTTNLRLEFASSSTKDNDIVVASIQVIEGESSIRVSSFIDTLLNDNNGWSSNTPEEMRLLKFIVSTEVKAYLYINLAEKSVALYATLKSIGNCLLLIKKLNDKTSNDLIESQPIVKEFGYLFSIRINDFKFEKLFKSSNIVSIIDKTLPLMQGNLMLVSYESATFDKTKKELNDKINELNDILDDEIKFEDIISIKLPDHNNQTLVKGANLYANLNYSNNNSSLLKNLCSISNLDSSLQEILVTLSLGLGALSKSEFKASIENLIFISGLSFEKISFSYRPSIELESSELNISGELNFTKLLNLLNTEFIVKGTLEISQNVSLFITDLMFLKLQSIKNPFGMSGICLKEIKYEMKFEHGNNLVMKKPICTQLLKGKVGFNSENLNKKTILVGNILFLDGTPQIYYAFIHEDKIEIDKTVYNKGYNISAHIDFFGMENLTITAKIDNGIKIKVTEDDNSVINLGFVKIFKNNLIIEWSIKNHSISINGRLRLFDMNPVKFQLNYEKKTKRFEGEFTMEGSLFGVDNPTIKGYWFKKNKFVITELPSICDLFWDAAKFAKIIEDASVNLCEKSEKIISDLKLNENFKGHFKYYLEQLETQNDTLVTFLIIGEYSIKIMGGKKESTEIAKIELPPIPLNIPYPSDIPKFLKNFFKKELPKYVVSYLRNLLKDCEKFVNFIDGLAIATLINLSETSLKGFVCLAGEEINKLTKDALDAMKKCANNILKRHQPTENKPSEENIKAVERASTLSNAIVLASPLLLITEGWLVYFVFALNLIADLKILYDNQSDKETNIKEEETELKKINKRIKDAVERFLNMDDLTPELEFNSDISLKIKWTIPKNAVNDKLAREIHYKLHIAITFGTELVKKNIIVGKEEIERDNQDHKRLSYVWINDLLMKCKKISVKITAILQHKNTLWTINTDENSIPGPGGKYKIRVLAKAINYRVSELKYADEVISRLPPPKYIEFRCIYDSNIAYLVEDITDQQPLLGYSYDIINDNIVIYSLPTDKISINPQSLKLNKIRNITKNPTTDHYIRIIKVAKENSNWMDS</sequence>
<dbReference type="Proteomes" id="UP000789901">
    <property type="component" value="Unassembled WGS sequence"/>
</dbReference>
<evidence type="ECO:0000313" key="3">
    <source>
        <dbReference type="Proteomes" id="UP000789901"/>
    </source>
</evidence>
<reference evidence="2 3" key="1">
    <citation type="submission" date="2021-06" db="EMBL/GenBank/DDBJ databases">
        <authorList>
            <person name="Kallberg Y."/>
            <person name="Tangrot J."/>
            <person name="Rosling A."/>
        </authorList>
    </citation>
    <scope>NUCLEOTIDE SEQUENCE [LARGE SCALE GENOMIC DNA]</scope>
    <source>
        <strain evidence="2 3">120-4 pot B 10/14</strain>
    </source>
</reference>
<feature type="non-terminal residue" evidence="2">
    <location>
        <position position="2210"/>
    </location>
</feature>
<evidence type="ECO:0000313" key="2">
    <source>
        <dbReference type="EMBL" id="CAG8793071.1"/>
    </source>
</evidence>